<keyword evidence="3 4" id="KW-0472">Membrane</keyword>
<dbReference type="NCBIfam" id="TIGR04259">
    <property type="entry name" value="oxa_formateAnti"/>
    <property type="match status" value="1"/>
</dbReference>
<feature type="domain" description="Major facilitator superfamily (MFS) profile" evidence="5">
    <location>
        <begin position="1"/>
        <end position="414"/>
    </location>
</feature>
<keyword evidence="2 4" id="KW-1133">Transmembrane helix</keyword>
<evidence type="ECO:0000313" key="7">
    <source>
        <dbReference type="Proteomes" id="UP000237381"/>
    </source>
</evidence>
<feature type="transmembrane region" description="Helical" evidence="4">
    <location>
        <begin position="143"/>
        <end position="163"/>
    </location>
</feature>
<feature type="transmembrane region" description="Helical" evidence="4">
    <location>
        <begin position="302"/>
        <end position="320"/>
    </location>
</feature>
<dbReference type="Proteomes" id="UP000237381">
    <property type="component" value="Unassembled WGS sequence"/>
</dbReference>
<dbReference type="PROSITE" id="PS50850">
    <property type="entry name" value="MFS"/>
    <property type="match status" value="1"/>
</dbReference>
<organism evidence="6 7">
    <name type="scientific">Paraburkholderia eburnea</name>
    <dbReference type="NCBI Taxonomy" id="1189126"/>
    <lineage>
        <taxon>Bacteria</taxon>
        <taxon>Pseudomonadati</taxon>
        <taxon>Pseudomonadota</taxon>
        <taxon>Betaproteobacteria</taxon>
        <taxon>Burkholderiales</taxon>
        <taxon>Burkholderiaceae</taxon>
        <taxon>Paraburkholderia</taxon>
    </lineage>
</organism>
<feature type="transmembrane region" description="Helical" evidence="4">
    <location>
        <begin position="255"/>
        <end position="281"/>
    </location>
</feature>
<evidence type="ECO:0000259" key="5">
    <source>
        <dbReference type="PROSITE" id="PS50850"/>
    </source>
</evidence>
<feature type="transmembrane region" description="Helical" evidence="4">
    <location>
        <begin position="20"/>
        <end position="39"/>
    </location>
</feature>
<dbReference type="Gene3D" id="1.20.1250.20">
    <property type="entry name" value="MFS general substrate transporter like domains"/>
    <property type="match status" value="2"/>
</dbReference>
<dbReference type="SUPFAM" id="SSF103473">
    <property type="entry name" value="MFS general substrate transporter"/>
    <property type="match status" value="1"/>
</dbReference>
<sequence length="441" mass="47572">MPHTDRIDAVYTARRHNRWVQLTAGIACMGLVANLQYAWTLFVVPMDARHHWGQAAIQLAFSLFIVTETWLVPVEGWLVDRFGPRPVVMGGACCVALGWLLDAWAPVLPVLYVAAVISGIGAGCVYGTCVGTALKWFPDRRGLAAGMTAAGFGAGAALTVIPISRMIQHAGYEAAFIFFGLLQGICILALALVMVRPRPPAHAARVKRVVATKTDYTTQQMIRAPLFWVMYAMFVCVATGGIIATAQIGPIAKSYGFATMPVAFMSVSLPLLTMTLSINNLCNGFTRPLCGLISDRIGRENTMFITFLGEGLALLGLRYFGHDPYLFMLFSGLVFLFYGDIFSNFPATCADTFGARYAAGNAGTLYTAKGTAALLVPVATLLALHGGWNSVFEFAACIAMMAGVCAKVVLQPMRRRWIFQSGTPEVRPEAAFNAAPLGSRE</sequence>
<dbReference type="PANTHER" id="PTHR11360">
    <property type="entry name" value="MONOCARBOXYLATE TRANSPORTER"/>
    <property type="match status" value="1"/>
</dbReference>
<dbReference type="PANTHER" id="PTHR11360:SF304">
    <property type="entry name" value="MFS DOMAIN-CONTAINING PROTEIN"/>
    <property type="match status" value="1"/>
</dbReference>
<feature type="transmembrane region" description="Helical" evidence="4">
    <location>
        <begin position="326"/>
        <end position="345"/>
    </location>
</feature>
<evidence type="ECO:0000313" key="6">
    <source>
        <dbReference type="EMBL" id="POR49383.1"/>
    </source>
</evidence>
<feature type="transmembrane region" description="Helical" evidence="4">
    <location>
        <begin position="175"/>
        <end position="195"/>
    </location>
</feature>
<feature type="transmembrane region" description="Helical" evidence="4">
    <location>
        <begin position="226"/>
        <end position="249"/>
    </location>
</feature>
<dbReference type="Pfam" id="PF07690">
    <property type="entry name" value="MFS_1"/>
    <property type="match status" value="1"/>
</dbReference>
<evidence type="ECO:0000256" key="1">
    <source>
        <dbReference type="ARBA" id="ARBA00022692"/>
    </source>
</evidence>
<dbReference type="RefSeq" id="WP_244193311.1">
    <property type="nucleotide sequence ID" value="NZ_PQGA01000011.1"/>
</dbReference>
<name>A0A2S4M3T8_9BURK</name>
<evidence type="ECO:0000256" key="3">
    <source>
        <dbReference type="ARBA" id="ARBA00023136"/>
    </source>
</evidence>
<protein>
    <submittedName>
        <fullName evidence="6">OFA family oxalate/formate antiporter-like MFS transporter</fullName>
    </submittedName>
</protein>
<dbReference type="InterPro" id="IPR011701">
    <property type="entry name" value="MFS"/>
</dbReference>
<dbReference type="CDD" id="cd17353">
    <property type="entry name" value="MFS_OFA_like"/>
    <property type="match status" value="1"/>
</dbReference>
<feature type="transmembrane region" description="Helical" evidence="4">
    <location>
        <begin position="51"/>
        <end position="74"/>
    </location>
</feature>
<dbReference type="InterPro" id="IPR050327">
    <property type="entry name" value="Proton-linked_MCT"/>
</dbReference>
<dbReference type="InterPro" id="IPR020846">
    <property type="entry name" value="MFS_dom"/>
</dbReference>
<dbReference type="GO" id="GO:0016020">
    <property type="term" value="C:membrane"/>
    <property type="evidence" value="ECO:0007669"/>
    <property type="project" value="InterPro"/>
</dbReference>
<gene>
    <name evidence="6" type="ORF">B0G62_11147</name>
</gene>
<reference evidence="6 7" key="1">
    <citation type="submission" date="2018-01" db="EMBL/GenBank/DDBJ databases">
        <title>Genomic Encyclopedia of Type Strains, Phase III (KMG-III): the genomes of soil and plant-associated and newly described type strains.</title>
        <authorList>
            <person name="Whitman W."/>
        </authorList>
    </citation>
    <scope>NUCLEOTIDE SEQUENCE [LARGE SCALE GENOMIC DNA]</scope>
    <source>
        <strain evidence="6 7">JCM 18070</strain>
    </source>
</reference>
<keyword evidence="1 4" id="KW-0812">Transmembrane</keyword>
<feature type="transmembrane region" description="Helical" evidence="4">
    <location>
        <begin position="366"/>
        <end position="385"/>
    </location>
</feature>
<feature type="transmembrane region" description="Helical" evidence="4">
    <location>
        <begin position="86"/>
        <end position="105"/>
    </location>
</feature>
<feature type="transmembrane region" description="Helical" evidence="4">
    <location>
        <begin position="391"/>
        <end position="410"/>
    </location>
</feature>
<evidence type="ECO:0000256" key="4">
    <source>
        <dbReference type="SAM" id="Phobius"/>
    </source>
</evidence>
<keyword evidence="7" id="KW-1185">Reference proteome</keyword>
<proteinExistence type="predicted"/>
<feature type="transmembrane region" description="Helical" evidence="4">
    <location>
        <begin position="111"/>
        <end position="131"/>
    </location>
</feature>
<accession>A0A2S4M3T8</accession>
<evidence type="ECO:0000256" key="2">
    <source>
        <dbReference type="ARBA" id="ARBA00022989"/>
    </source>
</evidence>
<dbReference type="GO" id="GO:0019531">
    <property type="term" value="F:oxalate transmembrane transporter activity"/>
    <property type="evidence" value="ECO:0007669"/>
    <property type="project" value="InterPro"/>
</dbReference>
<dbReference type="AlphaFoldDB" id="A0A2S4M3T8"/>
<comment type="caution">
    <text evidence="6">The sequence shown here is derived from an EMBL/GenBank/DDBJ whole genome shotgun (WGS) entry which is preliminary data.</text>
</comment>
<dbReference type="EMBL" id="PQGA01000011">
    <property type="protein sequence ID" value="POR49383.1"/>
    <property type="molecule type" value="Genomic_DNA"/>
</dbReference>
<dbReference type="InterPro" id="IPR026355">
    <property type="entry name" value="Oxa/Form_antiport"/>
</dbReference>
<dbReference type="InterPro" id="IPR036259">
    <property type="entry name" value="MFS_trans_sf"/>
</dbReference>